<name>A0A9W2YUN1_BIOGL</name>
<dbReference type="InterPro" id="IPR016187">
    <property type="entry name" value="CTDL_fold"/>
</dbReference>
<keyword evidence="3" id="KW-1185">Reference proteome</keyword>
<keyword evidence="2" id="KW-0732">Signal</keyword>
<feature type="transmembrane region" description="Helical" evidence="1">
    <location>
        <begin position="176"/>
        <end position="200"/>
    </location>
</feature>
<reference evidence="4 5" key="1">
    <citation type="submission" date="2025-04" db="UniProtKB">
        <authorList>
            <consortium name="RefSeq"/>
        </authorList>
    </citation>
    <scope>IDENTIFICATION</scope>
</reference>
<evidence type="ECO:0000313" key="5">
    <source>
        <dbReference type="RefSeq" id="XP_055866434.1"/>
    </source>
</evidence>
<gene>
    <name evidence="4 5 6" type="primary">LOC106080308</name>
</gene>
<feature type="signal peptide" evidence="2">
    <location>
        <begin position="1"/>
        <end position="20"/>
    </location>
</feature>
<dbReference type="RefSeq" id="XP_055866435.1">
    <property type="nucleotide sequence ID" value="XM_056010460.1"/>
</dbReference>
<evidence type="ECO:0000313" key="3">
    <source>
        <dbReference type="Proteomes" id="UP001165740"/>
    </source>
</evidence>
<evidence type="ECO:0000313" key="6">
    <source>
        <dbReference type="RefSeq" id="XP_055866435.1"/>
    </source>
</evidence>
<sequence length="329" mass="37732">MLQRCILIVLFITNHHVGTAKNIYDTWTKIGRIYIYISNKTPELFGKEAEQVCLQMNSTLLLPKDNETMSYLYEALPYGKYFLTGFVRKRTQDCDNLEKILTTNEQVNDGYYCMFTKQNANQSFRWSYEHTVRRPYICQKEEGPNDVTVTTFSTSTSLELTSEILTGSHVPEKVDLFIIAISISLAILIILVFIALIFVLKIKANQKKRKKESRFTMHVTEMSNEDEVGTGTYDSIKNHLSTIEIKQKDTSTTELVTNLILPEIPHNTNVKRVPSSQETNKIDEGRYLNDEGLVYVTVNHAQQSVNLTIVNKPDTEENEVVYATVHKPK</sequence>
<accession>A0A9W2YUN1</accession>
<evidence type="ECO:0000313" key="4">
    <source>
        <dbReference type="RefSeq" id="XP_055866433.1"/>
    </source>
</evidence>
<evidence type="ECO:0000256" key="2">
    <source>
        <dbReference type="SAM" id="SignalP"/>
    </source>
</evidence>
<dbReference type="SUPFAM" id="SSF56436">
    <property type="entry name" value="C-type lectin-like"/>
    <property type="match status" value="1"/>
</dbReference>
<keyword evidence="1" id="KW-0472">Membrane</keyword>
<dbReference type="RefSeq" id="XP_055866433.1">
    <property type="nucleotide sequence ID" value="XM_056010458.1"/>
</dbReference>
<dbReference type="AlphaFoldDB" id="A0A9W2YUN1"/>
<protein>
    <submittedName>
        <fullName evidence="4 5">Uncharacterized protein LOC106080308</fullName>
    </submittedName>
</protein>
<organism evidence="3 5">
    <name type="scientific">Biomphalaria glabrata</name>
    <name type="common">Bloodfluke planorb</name>
    <name type="synonym">Freshwater snail</name>
    <dbReference type="NCBI Taxonomy" id="6526"/>
    <lineage>
        <taxon>Eukaryota</taxon>
        <taxon>Metazoa</taxon>
        <taxon>Spiralia</taxon>
        <taxon>Lophotrochozoa</taxon>
        <taxon>Mollusca</taxon>
        <taxon>Gastropoda</taxon>
        <taxon>Heterobranchia</taxon>
        <taxon>Euthyneura</taxon>
        <taxon>Panpulmonata</taxon>
        <taxon>Hygrophila</taxon>
        <taxon>Lymnaeoidea</taxon>
        <taxon>Planorbidae</taxon>
        <taxon>Biomphalaria</taxon>
    </lineage>
</organism>
<dbReference type="OrthoDB" id="538816at2759"/>
<dbReference type="RefSeq" id="XP_055866434.1">
    <property type="nucleotide sequence ID" value="XM_056010459.1"/>
</dbReference>
<proteinExistence type="predicted"/>
<keyword evidence="1" id="KW-1133">Transmembrane helix</keyword>
<dbReference type="Proteomes" id="UP001165740">
    <property type="component" value="Chromosome 14"/>
</dbReference>
<evidence type="ECO:0000256" key="1">
    <source>
        <dbReference type="SAM" id="Phobius"/>
    </source>
</evidence>
<keyword evidence="1" id="KW-0812">Transmembrane</keyword>
<dbReference type="InterPro" id="IPR016186">
    <property type="entry name" value="C-type_lectin-like/link_sf"/>
</dbReference>
<dbReference type="GeneID" id="106080308"/>
<dbReference type="Gene3D" id="3.10.100.10">
    <property type="entry name" value="Mannose-Binding Protein A, subunit A"/>
    <property type="match status" value="1"/>
</dbReference>
<feature type="chain" id="PRO_5044702502" evidence="2">
    <location>
        <begin position="21"/>
        <end position="329"/>
    </location>
</feature>